<dbReference type="EMBL" id="JAERRC010000012">
    <property type="protein sequence ID" value="MBL0704894.1"/>
    <property type="molecule type" value="Genomic_DNA"/>
</dbReference>
<comment type="caution">
    <text evidence="1">The sequence shown here is derived from an EMBL/GenBank/DDBJ whole genome shotgun (WGS) entry which is preliminary data.</text>
</comment>
<dbReference type="RefSeq" id="WP_189693276.1">
    <property type="nucleotide sequence ID" value="NZ_BNCM01000004.1"/>
</dbReference>
<proteinExistence type="predicted"/>
<name>A0ABS1JZQ7_9MICC</name>
<protein>
    <recommendedName>
        <fullName evidence="3">SAF domain-containing protein</fullName>
    </recommendedName>
</protein>
<gene>
    <name evidence="1" type="ORF">JJE72_05150</name>
</gene>
<sequence length="214" mass="22069">MPTAESTSPGSRLRRPSWKDPRLLVGLLLVLASVAAVVALVNSAQQTVGAYAAKEDIAVGQAIDPSRLMKVDVRLGDAEGRYLVAGAVPDGKVALQRVSKGDLVPASSLGDARDVSRKPVSIGIAQPLPAEATVGTRVDVWVSLPDGRNGFAEPVLLVPGAEIAHIEASASTLGGSRETHVLVLVDDSKLPKVLGAQANSAKVSLVWNPAGGPR</sequence>
<evidence type="ECO:0000313" key="2">
    <source>
        <dbReference type="Proteomes" id="UP000639051"/>
    </source>
</evidence>
<keyword evidence="2" id="KW-1185">Reference proteome</keyword>
<reference evidence="1 2" key="1">
    <citation type="submission" date="2021-01" db="EMBL/GenBank/DDBJ databases">
        <title>Genome public.</title>
        <authorList>
            <person name="Liu C."/>
            <person name="Sun Q."/>
        </authorList>
    </citation>
    <scope>NUCLEOTIDE SEQUENCE [LARGE SCALE GENOMIC DNA]</scope>
    <source>
        <strain evidence="1 2">JC656</strain>
    </source>
</reference>
<accession>A0ABS1JZQ7</accession>
<dbReference type="Proteomes" id="UP000639051">
    <property type="component" value="Unassembled WGS sequence"/>
</dbReference>
<organism evidence="1 2">
    <name type="scientific">Sinomonas cellulolyticus</name>
    <dbReference type="NCBI Taxonomy" id="2801916"/>
    <lineage>
        <taxon>Bacteria</taxon>
        <taxon>Bacillati</taxon>
        <taxon>Actinomycetota</taxon>
        <taxon>Actinomycetes</taxon>
        <taxon>Micrococcales</taxon>
        <taxon>Micrococcaceae</taxon>
        <taxon>Sinomonas</taxon>
    </lineage>
</organism>
<evidence type="ECO:0008006" key="3">
    <source>
        <dbReference type="Google" id="ProtNLM"/>
    </source>
</evidence>
<evidence type="ECO:0000313" key="1">
    <source>
        <dbReference type="EMBL" id="MBL0704894.1"/>
    </source>
</evidence>